<dbReference type="InterPro" id="IPR027417">
    <property type="entry name" value="P-loop_NTPase"/>
</dbReference>
<dbReference type="PANTHER" id="PTHR46731:SF1">
    <property type="entry name" value="F-BOX ONLY PROTEIN 15"/>
    <property type="match status" value="1"/>
</dbReference>
<sequence>MFEARGTKYGLHKRILDCRQKIDTCSVLRKSHKPNSFCVIFQAASAQMPIRTYQNAALPHNFPQSNPTGPSSSTTTAATDPFQSLPNELLLRIFSHLDADQLLICGRVCRRWRAVSGDWHLWQAKLLEAMGSQWCTIVCHSRPRRVLSLRDPSAVHPREIYQFLLQFIPKCQLNSSPQQAANADALTVTNTEQRSGSLPSEPDDGEDGGARTTGSGGTGPRLMPFSAILSAWWGQLRNAFPFPNRSAAASEASARPRFVLFGPGFDHRDTNHLFRKMVDARTKSFEPIDMFIGHMGFGSGITLRLSAQAQEAVMDSSICSSHDSLLPPRTTGNHQQHPQKQGKRTPASSPPSPSPSPPQGRHSCLSRPKSVYRASSTLPSHRSPAPPPTSPCAFDFQPFGVHNAEFPCHCHKLYDFTFDLSFLYSLPAHLNHVFNDQYSRLCVSRLFVHSSSAGHGELPPELDFLSSLTVTEEMRELCRTIDGLIYAIDARESADQLSHLYFELSSVLRGFPPKVANRIPIIILYIMPKEAIKLSVQRSEQPVLVQPELVNRDSYSGAEYTAAWHDSLLLPISALRLFEFSNPWRLQKCSSNDIKTLIQGIMWLHVKHQCS</sequence>
<evidence type="ECO:0000313" key="3">
    <source>
        <dbReference type="EMBL" id="JAP60345.1"/>
    </source>
</evidence>
<feature type="domain" description="F-box" evidence="2">
    <location>
        <begin position="79"/>
        <end position="125"/>
    </location>
</feature>
<dbReference type="SUPFAM" id="SSF81383">
    <property type="entry name" value="F-box domain"/>
    <property type="match status" value="1"/>
</dbReference>
<feature type="compositionally biased region" description="Pro residues" evidence="1">
    <location>
        <begin position="348"/>
        <end position="358"/>
    </location>
</feature>
<dbReference type="Pfam" id="PF12937">
    <property type="entry name" value="F-box-like"/>
    <property type="match status" value="1"/>
</dbReference>
<dbReference type="EMBL" id="GEEE01002880">
    <property type="protein sequence ID" value="JAP60345.1"/>
    <property type="molecule type" value="Transcribed_RNA"/>
</dbReference>
<dbReference type="InterPro" id="IPR001810">
    <property type="entry name" value="F-box_dom"/>
</dbReference>
<gene>
    <name evidence="3" type="ORF">TR158632</name>
</gene>
<dbReference type="PROSITE" id="PS50181">
    <property type="entry name" value="FBOX"/>
    <property type="match status" value="1"/>
</dbReference>
<feature type="compositionally biased region" description="Polar residues" evidence="1">
    <location>
        <begin position="182"/>
        <end position="198"/>
    </location>
</feature>
<feature type="region of interest" description="Disordered" evidence="1">
    <location>
        <begin position="320"/>
        <end position="368"/>
    </location>
</feature>
<dbReference type="SMART" id="SM00256">
    <property type="entry name" value="FBOX"/>
    <property type="match status" value="1"/>
</dbReference>
<dbReference type="PANTHER" id="PTHR46731">
    <property type="entry name" value="F-BOX ONLY PROTEIN 15"/>
    <property type="match status" value="1"/>
</dbReference>
<dbReference type="AlphaFoldDB" id="A0A0V0J3Y4"/>
<organism evidence="3">
    <name type="scientific">Schistocephalus solidus</name>
    <name type="common">Tapeworm</name>
    <dbReference type="NCBI Taxonomy" id="70667"/>
    <lineage>
        <taxon>Eukaryota</taxon>
        <taxon>Metazoa</taxon>
        <taxon>Spiralia</taxon>
        <taxon>Lophotrochozoa</taxon>
        <taxon>Platyhelminthes</taxon>
        <taxon>Cestoda</taxon>
        <taxon>Eucestoda</taxon>
        <taxon>Diphyllobothriidea</taxon>
        <taxon>Diphyllobothriidae</taxon>
        <taxon>Schistocephalus</taxon>
    </lineage>
</organism>
<accession>A0A0V0J3Y4</accession>
<dbReference type="Gene3D" id="1.20.1280.50">
    <property type="match status" value="1"/>
</dbReference>
<evidence type="ECO:0000256" key="1">
    <source>
        <dbReference type="SAM" id="MobiDB-lite"/>
    </source>
</evidence>
<reference evidence="3" key="1">
    <citation type="submission" date="2016-01" db="EMBL/GenBank/DDBJ databases">
        <title>Reference transcriptome for the parasite Schistocephalus solidus: insights into the molecular evolution of parasitism.</title>
        <authorList>
            <person name="Hebert F.O."/>
            <person name="Grambauer S."/>
            <person name="Barber I."/>
            <person name="Landry C.R."/>
            <person name="Aubin-Horth N."/>
        </authorList>
    </citation>
    <scope>NUCLEOTIDE SEQUENCE</scope>
</reference>
<feature type="region of interest" description="Disordered" evidence="1">
    <location>
        <begin position="182"/>
        <end position="221"/>
    </location>
</feature>
<feature type="compositionally biased region" description="Polar residues" evidence="1">
    <location>
        <begin position="330"/>
        <end position="339"/>
    </location>
</feature>
<feature type="region of interest" description="Disordered" evidence="1">
    <location>
        <begin position="59"/>
        <end position="78"/>
    </location>
</feature>
<dbReference type="GO" id="GO:0019005">
    <property type="term" value="C:SCF ubiquitin ligase complex"/>
    <property type="evidence" value="ECO:0007669"/>
    <property type="project" value="TreeGrafter"/>
</dbReference>
<dbReference type="InterPro" id="IPR036047">
    <property type="entry name" value="F-box-like_dom_sf"/>
</dbReference>
<name>A0A0V0J3Y4_SCHSO</name>
<dbReference type="Gene3D" id="3.40.50.300">
    <property type="entry name" value="P-loop containing nucleotide triphosphate hydrolases"/>
    <property type="match status" value="2"/>
</dbReference>
<evidence type="ECO:0000259" key="2">
    <source>
        <dbReference type="PROSITE" id="PS50181"/>
    </source>
</evidence>
<protein>
    <recommendedName>
        <fullName evidence="2">F-box domain-containing protein</fullName>
    </recommendedName>
</protein>
<proteinExistence type="predicted"/>